<evidence type="ECO:0000256" key="2">
    <source>
        <dbReference type="ARBA" id="ARBA00010401"/>
    </source>
</evidence>
<comment type="function">
    <text evidence="1">Plays a central role as a glucosyl donor in cellular metabolic pathways.</text>
</comment>
<dbReference type="Gene3D" id="2.160.10.10">
    <property type="entry name" value="Hexapeptide repeat proteins"/>
    <property type="match status" value="1"/>
</dbReference>
<dbReference type="Proteomes" id="UP000613177">
    <property type="component" value="Unassembled WGS sequence"/>
</dbReference>
<accession>A0A8H7SX59</accession>
<dbReference type="InterPro" id="IPR002618">
    <property type="entry name" value="UDPGP_fam"/>
</dbReference>
<dbReference type="Gene3D" id="3.90.550.10">
    <property type="entry name" value="Spore Coat Polysaccharide Biosynthesis Protein SpsA, Chain A"/>
    <property type="match status" value="1"/>
</dbReference>
<keyword evidence="4" id="KW-0808">Transferase</keyword>
<evidence type="ECO:0000256" key="5">
    <source>
        <dbReference type="ARBA" id="ARBA00022695"/>
    </source>
</evidence>
<evidence type="ECO:0000256" key="8">
    <source>
        <dbReference type="ARBA" id="ARBA00048128"/>
    </source>
</evidence>
<dbReference type="Pfam" id="PF01704">
    <property type="entry name" value="UDPGP"/>
    <property type="match status" value="1"/>
</dbReference>
<evidence type="ECO:0000256" key="3">
    <source>
        <dbReference type="ARBA" id="ARBA00012415"/>
    </source>
</evidence>
<dbReference type="PANTHER" id="PTHR43511">
    <property type="match status" value="1"/>
</dbReference>
<dbReference type="EC" id="2.7.7.9" evidence="3"/>
<dbReference type="Pfam" id="PF01765">
    <property type="entry name" value="RRF"/>
    <property type="match status" value="1"/>
</dbReference>
<dbReference type="AlphaFoldDB" id="A0A8H7SX59"/>
<keyword evidence="6" id="KW-0648">Protein biosynthesis</keyword>
<dbReference type="FunFam" id="3.90.550.10:FF:000002">
    <property type="entry name" value="UTP--glucose-1-phosphate uridylyltransferase"/>
    <property type="match status" value="1"/>
</dbReference>
<dbReference type="FunFam" id="3.30.1360.40:FF:000001">
    <property type="entry name" value="Ribosome-recycling factor"/>
    <property type="match status" value="1"/>
</dbReference>
<evidence type="ECO:0000313" key="10">
    <source>
        <dbReference type="EMBL" id="KAG2236837.1"/>
    </source>
</evidence>
<dbReference type="CDD" id="cd00897">
    <property type="entry name" value="UGPase_euk"/>
    <property type="match status" value="1"/>
</dbReference>
<dbReference type="SUPFAM" id="SSF55194">
    <property type="entry name" value="Ribosome recycling factor, RRF"/>
    <property type="match status" value="1"/>
</dbReference>
<comment type="caution">
    <text evidence="10">The sequence shown here is derived from an EMBL/GenBank/DDBJ whole genome shotgun (WGS) entry which is preliminary data.</text>
</comment>
<name>A0A8H7SX59_9FUNG</name>
<dbReference type="InterPro" id="IPR029044">
    <property type="entry name" value="Nucleotide-diphossugar_trans"/>
</dbReference>
<comment type="catalytic activity">
    <reaction evidence="8">
        <text>alpha-D-glucose 1-phosphate + UTP + H(+) = UDP-alpha-D-glucose + diphosphate</text>
        <dbReference type="Rhea" id="RHEA:19889"/>
        <dbReference type="ChEBI" id="CHEBI:15378"/>
        <dbReference type="ChEBI" id="CHEBI:33019"/>
        <dbReference type="ChEBI" id="CHEBI:46398"/>
        <dbReference type="ChEBI" id="CHEBI:58601"/>
        <dbReference type="ChEBI" id="CHEBI:58885"/>
        <dbReference type="EC" id="2.7.7.9"/>
    </reaction>
</comment>
<evidence type="ECO:0000256" key="1">
    <source>
        <dbReference type="ARBA" id="ARBA00003449"/>
    </source>
</evidence>
<evidence type="ECO:0000256" key="7">
    <source>
        <dbReference type="ARBA" id="ARBA00031959"/>
    </source>
</evidence>
<sequence>MSSRLLRSVVSVQSLRPALRIAARPAAVQVAWQKPVFTTAIRCYAKKAKDSKKKSNVESKAVREEEEEDFVRQFNEKDIQGRYESSINSLKEHFSSLRIGRANPSLLDNVRIRIENANFSIKDVAQVTVRDPQTLLVTVHDSDYTSAVDKGIREAGLNLNPIIDNKMIRVPIPKPSKESRDKMAKLISTTGEQTKLKVRSIRQDGMKQLKHDSKHQSADEIKKLEKIASVQNMTDNMTIAKSPAASRNHTLSTLAFSQDMDGFYMLFTRYLDEKAKGTKIDWEKIQSPSNEQIVSYADIPISSSTSDLTKLAVLKLNGGLGTTMGCVGPKSAIEVRDNMTFLDLSVRQIEYLNKKHDVSVPFILMNSFNTDDDTKRIVQKYATHNIDIITFNQSRHPRIKKETLLPVPRTPDSPIEQWYPPGHGDLYESLYNSGLLDQLLSQGKEYLFVSNVDNLGATVDLNILHHMIESGSEFLMEVTDKTKADIKGGTLIDYNGQIRLLEIAQVPDEHVEDFKSIKKFKIFNTNNLWIDLKATKRIMDEEALDLEIIINHKTTDHGEKVIQLETAVGSGIKHFKQAHGINVPRTRFLPVKSTSDLFLVTSNLYSLIHGELIINSKRMFNNVPLIKLGEDFKKVQAFLQRFKSIPHILELDHLTVTGDVTFGNNVELRGTVIIVANHGERIDIPSGSILENKVVSGNLRILDH</sequence>
<dbReference type="FunFam" id="2.160.10.10:FF:000001">
    <property type="entry name" value="UTP--glucose-1-phosphate uridylyltransferase"/>
    <property type="match status" value="1"/>
</dbReference>
<keyword evidence="5" id="KW-0548">Nucleotidyltransferase</keyword>
<dbReference type="Gene3D" id="3.30.1360.40">
    <property type="match status" value="1"/>
</dbReference>
<dbReference type="EMBL" id="JAEPRE010000012">
    <property type="protein sequence ID" value="KAG2236837.1"/>
    <property type="molecule type" value="Genomic_DNA"/>
</dbReference>
<evidence type="ECO:0000256" key="4">
    <source>
        <dbReference type="ARBA" id="ARBA00022679"/>
    </source>
</evidence>
<dbReference type="InterPro" id="IPR036191">
    <property type="entry name" value="RRF_sf"/>
</dbReference>
<dbReference type="Gene3D" id="1.10.132.20">
    <property type="entry name" value="Ribosome-recycling factor"/>
    <property type="match status" value="1"/>
</dbReference>
<protein>
    <recommendedName>
        <fullName evidence="3">UTP--glucose-1-phosphate uridylyltransferase</fullName>
        <ecNumber evidence="3">2.7.7.9</ecNumber>
    </recommendedName>
    <alternativeName>
        <fullName evidence="7">UDP-glucose pyrophosphorylase</fullName>
    </alternativeName>
</protein>
<proteinExistence type="inferred from homology"/>
<gene>
    <name evidence="10" type="ORF">INT48_002650</name>
</gene>
<comment type="similarity">
    <text evidence="2">Belongs to the UDPGP type 1 family.</text>
</comment>
<evidence type="ECO:0000313" key="11">
    <source>
        <dbReference type="Proteomes" id="UP000613177"/>
    </source>
</evidence>
<evidence type="ECO:0000256" key="6">
    <source>
        <dbReference type="ARBA" id="ARBA00022917"/>
    </source>
</evidence>
<organism evidence="10 11">
    <name type="scientific">Thamnidium elegans</name>
    <dbReference type="NCBI Taxonomy" id="101142"/>
    <lineage>
        <taxon>Eukaryota</taxon>
        <taxon>Fungi</taxon>
        <taxon>Fungi incertae sedis</taxon>
        <taxon>Mucoromycota</taxon>
        <taxon>Mucoromycotina</taxon>
        <taxon>Mucoromycetes</taxon>
        <taxon>Mucorales</taxon>
        <taxon>Mucorineae</taxon>
        <taxon>Mucoraceae</taxon>
        <taxon>Thamnidium</taxon>
    </lineage>
</organism>
<dbReference type="GO" id="GO:0006011">
    <property type="term" value="P:UDP-alpha-D-glucose metabolic process"/>
    <property type="evidence" value="ECO:0007669"/>
    <property type="project" value="InterPro"/>
</dbReference>
<dbReference type="GO" id="GO:0003983">
    <property type="term" value="F:UTP:glucose-1-phosphate uridylyltransferase activity"/>
    <property type="evidence" value="ECO:0007669"/>
    <property type="project" value="UniProtKB-EC"/>
</dbReference>
<reference evidence="10" key="1">
    <citation type="submission" date="2021-01" db="EMBL/GenBank/DDBJ databases">
        <title>Metabolic potential, ecology and presence of endohyphal bacteria is reflected in genomic diversity of Mucoromycotina.</title>
        <authorList>
            <person name="Muszewska A."/>
            <person name="Okrasinska A."/>
            <person name="Steczkiewicz K."/>
            <person name="Drgas O."/>
            <person name="Orlowska M."/>
            <person name="Perlinska-Lenart U."/>
            <person name="Aleksandrzak-Piekarczyk T."/>
            <person name="Szatraj K."/>
            <person name="Zielenkiewicz U."/>
            <person name="Pilsyk S."/>
            <person name="Malc E."/>
            <person name="Mieczkowski P."/>
            <person name="Kruszewska J.S."/>
            <person name="Biernat P."/>
            <person name="Pawlowska J."/>
        </authorList>
    </citation>
    <scope>NUCLEOTIDE SEQUENCE</scope>
    <source>
        <strain evidence="10">WA0000018081</strain>
    </source>
</reference>
<dbReference type="SUPFAM" id="SSF53448">
    <property type="entry name" value="Nucleotide-diphospho-sugar transferases"/>
    <property type="match status" value="1"/>
</dbReference>
<dbReference type="InterPro" id="IPR023584">
    <property type="entry name" value="Ribosome_recyc_fac_dom"/>
</dbReference>
<evidence type="ECO:0000259" key="9">
    <source>
        <dbReference type="Pfam" id="PF01765"/>
    </source>
</evidence>
<dbReference type="GO" id="GO:0006412">
    <property type="term" value="P:translation"/>
    <property type="evidence" value="ECO:0007669"/>
    <property type="project" value="UniProtKB-KW"/>
</dbReference>
<dbReference type="InterPro" id="IPR016267">
    <property type="entry name" value="UDPGP_trans"/>
</dbReference>
<keyword evidence="11" id="KW-1185">Reference proteome</keyword>
<feature type="domain" description="Ribosome recycling factor" evidence="9">
    <location>
        <begin position="90"/>
        <end position="237"/>
    </location>
</feature>